<dbReference type="PANTHER" id="PTHR35535">
    <property type="entry name" value="HEAT SHOCK PROTEIN HSLJ"/>
    <property type="match status" value="1"/>
</dbReference>
<dbReference type="EMBL" id="FNEB01000007">
    <property type="protein sequence ID" value="SDJ01410.1"/>
    <property type="molecule type" value="Genomic_DNA"/>
</dbReference>
<dbReference type="OrthoDB" id="9809132at2"/>
<sequence length="142" mass="14483">MSVRSRFITAVLSAGVLATTLMAAAAQHEAAALRGEWSVTQMAGTAVANDAGVTIRFDDAGGVSGRGACNRYTGGYEVTSDRLTIGPLAMTRMACAGDLMAIETTFAEAMDNVAHGVVDDAGMLTLSDAEGRALIVAEPAAD</sequence>
<name>A0A1G8QBD4_9RHOB</name>
<organism evidence="3 4">
    <name type="scientific">Lutimaribacter saemankumensis</name>
    <dbReference type="NCBI Taxonomy" id="490829"/>
    <lineage>
        <taxon>Bacteria</taxon>
        <taxon>Pseudomonadati</taxon>
        <taxon>Pseudomonadota</taxon>
        <taxon>Alphaproteobacteria</taxon>
        <taxon>Rhodobacterales</taxon>
        <taxon>Roseobacteraceae</taxon>
        <taxon>Lutimaribacter</taxon>
    </lineage>
</organism>
<dbReference type="InterPro" id="IPR005184">
    <property type="entry name" value="DUF306_Meta_HslJ"/>
</dbReference>
<feature type="domain" description="DUF306" evidence="2">
    <location>
        <begin position="33"/>
        <end position="136"/>
    </location>
</feature>
<dbReference type="Gene3D" id="2.40.128.270">
    <property type="match status" value="1"/>
</dbReference>
<evidence type="ECO:0000313" key="4">
    <source>
        <dbReference type="Proteomes" id="UP000199340"/>
    </source>
</evidence>
<evidence type="ECO:0000313" key="3">
    <source>
        <dbReference type="EMBL" id="SDJ01410.1"/>
    </source>
</evidence>
<evidence type="ECO:0000256" key="1">
    <source>
        <dbReference type="SAM" id="SignalP"/>
    </source>
</evidence>
<keyword evidence="4" id="KW-1185">Reference proteome</keyword>
<dbReference type="InterPro" id="IPR053147">
    <property type="entry name" value="Hsp_HslJ-like"/>
</dbReference>
<feature type="chain" id="PRO_5011529325" evidence="1">
    <location>
        <begin position="24"/>
        <end position="142"/>
    </location>
</feature>
<dbReference type="Pfam" id="PF03724">
    <property type="entry name" value="META"/>
    <property type="match status" value="1"/>
</dbReference>
<proteinExistence type="predicted"/>
<dbReference type="InterPro" id="IPR038670">
    <property type="entry name" value="HslJ-like_sf"/>
</dbReference>
<gene>
    <name evidence="3" type="ORF">SAMN05421850_107174</name>
</gene>
<protein>
    <submittedName>
        <fullName evidence="3">Heat shock protein HslJ</fullName>
    </submittedName>
</protein>
<keyword evidence="3" id="KW-0346">Stress response</keyword>
<reference evidence="3 4" key="1">
    <citation type="submission" date="2016-10" db="EMBL/GenBank/DDBJ databases">
        <authorList>
            <person name="de Groot N.N."/>
        </authorList>
    </citation>
    <scope>NUCLEOTIDE SEQUENCE [LARGE SCALE GENOMIC DNA]</scope>
    <source>
        <strain evidence="3 4">DSM 28010</strain>
    </source>
</reference>
<keyword evidence="1" id="KW-0732">Signal</keyword>
<dbReference type="RefSeq" id="WP_090029332.1">
    <property type="nucleotide sequence ID" value="NZ_FNEB01000007.1"/>
</dbReference>
<dbReference type="PANTHER" id="PTHR35535:SF1">
    <property type="entry name" value="HEAT SHOCK PROTEIN HSLJ"/>
    <property type="match status" value="1"/>
</dbReference>
<dbReference type="Proteomes" id="UP000199340">
    <property type="component" value="Unassembled WGS sequence"/>
</dbReference>
<accession>A0A1G8QBD4</accession>
<evidence type="ECO:0000259" key="2">
    <source>
        <dbReference type="Pfam" id="PF03724"/>
    </source>
</evidence>
<feature type="signal peptide" evidence="1">
    <location>
        <begin position="1"/>
        <end position="23"/>
    </location>
</feature>
<dbReference type="AlphaFoldDB" id="A0A1G8QBD4"/>